<dbReference type="InterPro" id="IPR041700">
    <property type="entry name" value="OMP_b-brl_3"/>
</dbReference>
<dbReference type="Gene3D" id="2.40.170.20">
    <property type="entry name" value="TonB-dependent receptor, beta-barrel domain"/>
    <property type="match status" value="1"/>
</dbReference>
<evidence type="ECO:0000256" key="2">
    <source>
        <dbReference type="ARBA" id="ARBA00022448"/>
    </source>
</evidence>
<evidence type="ECO:0000256" key="8">
    <source>
        <dbReference type="SAM" id="SignalP"/>
    </source>
</evidence>
<accession>A0ABY4XQR4</accession>
<evidence type="ECO:0000256" key="1">
    <source>
        <dbReference type="ARBA" id="ARBA00004571"/>
    </source>
</evidence>
<dbReference type="RefSeq" id="WP_235163426.1">
    <property type="nucleotide sequence ID" value="NZ_CP098805.1"/>
</dbReference>
<evidence type="ECO:0000313" key="11">
    <source>
        <dbReference type="EMBL" id="USJ32782.1"/>
    </source>
</evidence>
<evidence type="ECO:0000259" key="10">
    <source>
        <dbReference type="Pfam" id="PF14905"/>
    </source>
</evidence>
<feature type="signal peptide" evidence="8">
    <location>
        <begin position="1"/>
        <end position="21"/>
    </location>
</feature>
<dbReference type="PANTHER" id="PTHR30069">
    <property type="entry name" value="TONB-DEPENDENT OUTER MEMBRANE RECEPTOR"/>
    <property type="match status" value="1"/>
</dbReference>
<dbReference type="Pfam" id="PF14905">
    <property type="entry name" value="OMP_b-brl_3"/>
    <property type="match status" value="1"/>
</dbReference>
<keyword evidence="3" id="KW-1134">Transmembrane beta strand</keyword>
<evidence type="ECO:0000313" key="12">
    <source>
        <dbReference type="Proteomes" id="UP001055420"/>
    </source>
</evidence>
<dbReference type="SUPFAM" id="SSF49464">
    <property type="entry name" value="Carboxypeptidase regulatory domain-like"/>
    <property type="match status" value="1"/>
</dbReference>
<dbReference type="Gene3D" id="2.170.130.10">
    <property type="entry name" value="TonB-dependent receptor, plug domain"/>
    <property type="match status" value="1"/>
</dbReference>
<evidence type="ECO:0000259" key="9">
    <source>
        <dbReference type="Pfam" id="PF07715"/>
    </source>
</evidence>
<feature type="chain" id="PRO_5045700461" evidence="8">
    <location>
        <begin position="22"/>
        <end position="813"/>
    </location>
</feature>
<dbReference type="InterPro" id="IPR039426">
    <property type="entry name" value="TonB-dep_rcpt-like"/>
</dbReference>
<dbReference type="InterPro" id="IPR008969">
    <property type="entry name" value="CarboxyPept-like_regulatory"/>
</dbReference>
<keyword evidence="11" id="KW-0675">Receptor</keyword>
<evidence type="ECO:0000256" key="6">
    <source>
        <dbReference type="ARBA" id="ARBA00023136"/>
    </source>
</evidence>
<dbReference type="Gene3D" id="2.60.40.1120">
    <property type="entry name" value="Carboxypeptidase-like, regulatory domain"/>
    <property type="match status" value="1"/>
</dbReference>
<feature type="domain" description="Outer membrane protein beta-barrel" evidence="10">
    <location>
        <begin position="381"/>
        <end position="787"/>
    </location>
</feature>
<reference evidence="11" key="1">
    <citation type="submission" date="2022-06" db="EMBL/GenBank/DDBJ databases">
        <title>Novel species in genus Dyadobacter.</title>
        <authorList>
            <person name="Ma C."/>
        </authorList>
    </citation>
    <scope>NUCLEOTIDE SEQUENCE</scope>
    <source>
        <strain evidence="11">CY22</strain>
    </source>
</reference>
<sequence>MIRKLLLLTAFLFCFINILKAQTQNGPAYLVKGVITDSVSRKPVEFATIGILDSEKKVVALTYSDENGLFKSPDIKAGSYFLNLSFMGYAQKNLAFNISSKSPVFDAGNIYLKPEVTQLNAVNVTGTRALVEQQPGMLVYNAEKDISNQGGTAADVLRKAPVLNVDAAGNVTMRGNSNLRILINGKYSGQMARSAADALNMMPANSIKAVEVITSPSARYDAEGAAGVINIITKKGQQNVSGTVEVVAGNLEQALNPRLSISREKWNINTTLHAHSFRNREETALNRLTFENGEKTGMVQQHIVRDNTKPHGSGDVQIEFAPDSASIFNFSVNAWFGKWPDNSAQHNQRFSANETLLEDFRQNVITRSPTLGVDLNLGYTKKFRKPGEELYIMAQHNRSSDGFNYDAMQRDPDNALLYREINDNKNLNREWTVQTDYIFPFGNSYKNAWESGAKMILRENSSDYQVAASGDSNPGQLVPVSSRTDLFSYKQNVFAGYSQLKFKWQNGWALHAGARMEGTYLEGNQRNQNSTFKNDFWNFVPSATLFKKLNANNNLTLSYTKRISRPSIWDLNPNVNAQDPKNLEIGNPNLRPEQVNQVEFTYALQTDSDFFLNASLFSRETTNSIESIVTIGPGGITTTSKQNLASNIQYGLNLSTSVSVMPGWKINSNANVRRARYRSGALNILNEGWAWGLNVNSSWKLPDNFSVQAYANYDGRNVKLQGFESYWFYYSFSAKKELPAQKLTISLTTVSPFGGYIGQTVVTRAADFESTLASHYLMRSVRLSLNWEFGSMFKTVKSRKVENDDQKNVKSAG</sequence>
<evidence type="ECO:0000256" key="5">
    <source>
        <dbReference type="ARBA" id="ARBA00022729"/>
    </source>
</evidence>
<name>A0ABY4XQR4_9BACT</name>
<protein>
    <submittedName>
        <fullName evidence="11">TonB-dependent receptor family protein</fullName>
    </submittedName>
</protein>
<gene>
    <name evidence="11" type="ORF">NFI80_08535</name>
</gene>
<dbReference type="Pfam" id="PF13715">
    <property type="entry name" value="CarbopepD_reg_2"/>
    <property type="match status" value="1"/>
</dbReference>
<dbReference type="SUPFAM" id="SSF56935">
    <property type="entry name" value="Porins"/>
    <property type="match status" value="1"/>
</dbReference>
<dbReference type="Proteomes" id="UP001055420">
    <property type="component" value="Chromosome"/>
</dbReference>
<organism evidence="11 12">
    <name type="scientific">Dyadobacter chenhuakuii</name>
    <dbReference type="NCBI Taxonomy" id="2909339"/>
    <lineage>
        <taxon>Bacteria</taxon>
        <taxon>Pseudomonadati</taxon>
        <taxon>Bacteroidota</taxon>
        <taxon>Cytophagia</taxon>
        <taxon>Cytophagales</taxon>
        <taxon>Spirosomataceae</taxon>
        <taxon>Dyadobacter</taxon>
    </lineage>
</organism>
<dbReference type="InterPro" id="IPR012910">
    <property type="entry name" value="Plug_dom"/>
</dbReference>
<keyword evidence="12" id="KW-1185">Reference proteome</keyword>
<keyword evidence="2" id="KW-0813">Transport</keyword>
<comment type="subcellular location">
    <subcellularLocation>
        <location evidence="1">Cell outer membrane</location>
        <topology evidence="1">Multi-pass membrane protein</topology>
    </subcellularLocation>
</comment>
<dbReference type="PANTHER" id="PTHR30069:SF29">
    <property type="entry name" value="HEMOGLOBIN AND HEMOGLOBIN-HAPTOGLOBIN-BINDING PROTEIN 1-RELATED"/>
    <property type="match status" value="1"/>
</dbReference>
<dbReference type="InterPro" id="IPR037066">
    <property type="entry name" value="Plug_dom_sf"/>
</dbReference>
<proteinExistence type="predicted"/>
<keyword evidence="5 8" id="KW-0732">Signal</keyword>
<dbReference type="EMBL" id="CP098805">
    <property type="protein sequence ID" value="USJ32782.1"/>
    <property type="molecule type" value="Genomic_DNA"/>
</dbReference>
<dbReference type="Pfam" id="PF07715">
    <property type="entry name" value="Plug"/>
    <property type="match status" value="1"/>
</dbReference>
<dbReference type="InterPro" id="IPR036942">
    <property type="entry name" value="Beta-barrel_TonB_sf"/>
</dbReference>
<keyword evidence="7" id="KW-0998">Cell outer membrane</keyword>
<evidence type="ECO:0000256" key="4">
    <source>
        <dbReference type="ARBA" id="ARBA00022692"/>
    </source>
</evidence>
<keyword evidence="4" id="KW-0812">Transmembrane</keyword>
<feature type="domain" description="TonB-dependent receptor plug" evidence="9">
    <location>
        <begin position="142"/>
        <end position="228"/>
    </location>
</feature>
<keyword evidence="6" id="KW-0472">Membrane</keyword>
<evidence type="ECO:0000256" key="3">
    <source>
        <dbReference type="ARBA" id="ARBA00022452"/>
    </source>
</evidence>
<evidence type="ECO:0000256" key="7">
    <source>
        <dbReference type="ARBA" id="ARBA00023237"/>
    </source>
</evidence>